<keyword evidence="4" id="KW-1185">Reference proteome</keyword>
<sequence length="79" mass="8255">MTTTVFSVPEISCGACRSAIETAVAPTAGVRSVEVDLDSKTVTVCHDQTVSLAALSTLIEDQGYDVADTHEQAGRGDQQ</sequence>
<dbReference type="InterPro" id="IPR036163">
    <property type="entry name" value="HMA_dom_sf"/>
</dbReference>
<keyword evidence="1" id="KW-0479">Metal-binding</keyword>
<dbReference type="InterPro" id="IPR006121">
    <property type="entry name" value="HMA_dom"/>
</dbReference>
<evidence type="ECO:0000259" key="2">
    <source>
        <dbReference type="PROSITE" id="PS50846"/>
    </source>
</evidence>
<evidence type="ECO:0000256" key="1">
    <source>
        <dbReference type="ARBA" id="ARBA00022723"/>
    </source>
</evidence>
<dbReference type="Pfam" id="PF00403">
    <property type="entry name" value="HMA"/>
    <property type="match status" value="1"/>
</dbReference>
<accession>A0ABV4CBC8</accession>
<organism evidence="3 4">
    <name type="scientific">Saccharopolyspora cebuensis</name>
    <dbReference type="NCBI Taxonomy" id="418759"/>
    <lineage>
        <taxon>Bacteria</taxon>
        <taxon>Bacillati</taxon>
        <taxon>Actinomycetota</taxon>
        <taxon>Actinomycetes</taxon>
        <taxon>Pseudonocardiales</taxon>
        <taxon>Pseudonocardiaceae</taxon>
        <taxon>Saccharopolyspora</taxon>
    </lineage>
</organism>
<dbReference type="InterPro" id="IPR017969">
    <property type="entry name" value="Heavy-metal-associated_CS"/>
</dbReference>
<feature type="domain" description="HMA" evidence="2">
    <location>
        <begin position="2"/>
        <end position="67"/>
    </location>
</feature>
<dbReference type="Proteomes" id="UP001564626">
    <property type="component" value="Unassembled WGS sequence"/>
</dbReference>
<reference evidence="3 4" key="1">
    <citation type="submission" date="2024-08" db="EMBL/GenBank/DDBJ databases">
        <title>Genome mining of Saccharopolyspora cebuensis PGLac3 from Nigerian medicinal plant.</title>
        <authorList>
            <person name="Ezeobiora C.E."/>
            <person name="Igbokwe N.H."/>
            <person name="Amin D.H."/>
            <person name="Mendie U.E."/>
        </authorList>
    </citation>
    <scope>NUCLEOTIDE SEQUENCE [LARGE SCALE GENOMIC DNA]</scope>
    <source>
        <strain evidence="3 4">PGLac3</strain>
    </source>
</reference>
<proteinExistence type="predicted"/>
<dbReference type="Gene3D" id="3.30.70.100">
    <property type="match status" value="1"/>
</dbReference>
<protein>
    <submittedName>
        <fullName evidence="3">Cation transporter</fullName>
    </submittedName>
</protein>
<evidence type="ECO:0000313" key="4">
    <source>
        <dbReference type="Proteomes" id="UP001564626"/>
    </source>
</evidence>
<gene>
    <name evidence="3" type="ORF">AB8O55_03380</name>
</gene>
<name>A0ABV4CBC8_9PSEU</name>
<dbReference type="PROSITE" id="PS01047">
    <property type="entry name" value="HMA_1"/>
    <property type="match status" value="1"/>
</dbReference>
<dbReference type="CDD" id="cd00371">
    <property type="entry name" value="HMA"/>
    <property type="match status" value="1"/>
</dbReference>
<dbReference type="EMBL" id="JBGEHV010000003">
    <property type="protein sequence ID" value="MEY8038425.1"/>
    <property type="molecule type" value="Genomic_DNA"/>
</dbReference>
<dbReference type="SUPFAM" id="SSF55008">
    <property type="entry name" value="HMA, heavy metal-associated domain"/>
    <property type="match status" value="1"/>
</dbReference>
<evidence type="ECO:0000313" key="3">
    <source>
        <dbReference type="EMBL" id="MEY8038425.1"/>
    </source>
</evidence>
<comment type="caution">
    <text evidence="3">The sequence shown here is derived from an EMBL/GenBank/DDBJ whole genome shotgun (WGS) entry which is preliminary data.</text>
</comment>
<dbReference type="PROSITE" id="PS50846">
    <property type="entry name" value="HMA_2"/>
    <property type="match status" value="1"/>
</dbReference>
<dbReference type="RefSeq" id="WP_186361377.1">
    <property type="nucleotide sequence ID" value="NZ_BAABII010000029.1"/>
</dbReference>